<feature type="transmembrane region" description="Helical" evidence="2">
    <location>
        <begin position="115"/>
        <end position="136"/>
    </location>
</feature>
<reference evidence="4" key="1">
    <citation type="submission" date="2017-08" db="EMBL/GenBank/DDBJ databases">
        <authorList>
            <person name="Varghese N."/>
            <person name="Submissions S."/>
        </authorList>
    </citation>
    <scope>NUCLEOTIDE SEQUENCE [LARGE SCALE GENOMIC DNA]</scope>
    <source>
        <strain evidence="4">USBA17B2</strain>
    </source>
</reference>
<organism evidence="3 4">
    <name type="scientific">Ornithinimicrobium cerasi</name>
    <dbReference type="NCBI Taxonomy" id="2248773"/>
    <lineage>
        <taxon>Bacteria</taxon>
        <taxon>Bacillati</taxon>
        <taxon>Actinomycetota</taxon>
        <taxon>Actinomycetes</taxon>
        <taxon>Micrococcales</taxon>
        <taxon>Ornithinimicrobiaceae</taxon>
        <taxon>Ornithinimicrobium</taxon>
    </lineage>
</organism>
<gene>
    <name evidence="3" type="ORF">SAMN05421879_101115</name>
</gene>
<feature type="transmembrane region" description="Helical" evidence="2">
    <location>
        <begin position="84"/>
        <end position="109"/>
    </location>
</feature>
<accession>A0A285VAY2</accession>
<evidence type="ECO:0000256" key="1">
    <source>
        <dbReference type="SAM" id="MobiDB-lite"/>
    </source>
</evidence>
<evidence type="ECO:0000313" key="3">
    <source>
        <dbReference type="EMBL" id="SOC51275.1"/>
    </source>
</evidence>
<feature type="region of interest" description="Disordered" evidence="1">
    <location>
        <begin position="1"/>
        <end position="28"/>
    </location>
</feature>
<name>A0A285VAY2_9MICO</name>
<dbReference type="Proteomes" id="UP000219688">
    <property type="component" value="Unassembled WGS sequence"/>
</dbReference>
<protein>
    <submittedName>
        <fullName evidence="3">Holin-X, holin superfamily III</fullName>
    </submittedName>
</protein>
<evidence type="ECO:0000313" key="4">
    <source>
        <dbReference type="Proteomes" id="UP000219688"/>
    </source>
</evidence>
<proteinExistence type="predicted"/>
<sequence length="169" mass="17680">MTLPTTGGASRVPDPHLREPAAPGDVRPAEQIDGAHRSYDRGEVDSVGALVGDVTRDLSTLMRQEVALAKAEAKQSATQAGKGAGLLSGAALAGYFTLLFLSVALWWALGDALDNLGWAAVVVALIWAVVAAVLGVMGRSQLQKVRGLPYTVDTAKKVPDALKGNEDHR</sequence>
<keyword evidence="2" id="KW-1133">Transmembrane helix</keyword>
<keyword evidence="2" id="KW-0812">Transmembrane</keyword>
<dbReference type="EMBL" id="OBQK01000001">
    <property type="protein sequence ID" value="SOC51275.1"/>
    <property type="molecule type" value="Genomic_DNA"/>
</dbReference>
<dbReference type="AlphaFoldDB" id="A0A285VAY2"/>
<keyword evidence="2" id="KW-0472">Membrane</keyword>
<keyword evidence="4" id="KW-1185">Reference proteome</keyword>
<evidence type="ECO:0000256" key="2">
    <source>
        <dbReference type="SAM" id="Phobius"/>
    </source>
</evidence>
<dbReference type="InterPro" id="IPR009937">
    <property type="entry name" value="Phage_holin_3_6"/>
</dbReference>
<dbReference type="Pfam" id="PF07332">
    <property type="entry name" value="Phage_holin_3_6"/>
    <property type="match status" value="1"/>
</dbReference>